<protein>
    <recommendedName>
        <fullName evidence="3">Zn(2)-C6 fungal-type domain-containing protein</fullName>
    </recommendedName>
</protein>
<dbReference type="SUPFAM" id="SSF57701">
    <property type="entry name" value="Zn2/Cys6 DNA-binding domain"/>
    <property type="match status" value="1"/>
</dbReference>
<dbReference type="OrthoDB" id="3362851at2759"/>
<dbReference type="InterPro" id="IPR036864">
    <property type="entry name" value="Zn2-C6_fun-type_DNA-bd_sf"/>
</dbReference>
<dbReference type="Gene3D" id="4.10.240.10">
    <property type="entry name" value="Zn(2)-C6 fungal-type DNA-binding domain"/>
    <property type="match status" value="1"/>
</dbReference>
<evidence type="ECO:0000313" key="4">
    <source>
        <dbReference type="EMBL" id="EMD68938.1"/>
    </source>
</evidence>
<evidence type="ECO:0000313" key="5">
    <source>
        <dbReference type="Proteomes" id="UP000016934"/>
    </source>
</evidence>
<comment type="subcellular location">
    <subcellularLocation>
        <location evidence="1">Nucleus</location>
    </subcellularLocation>
</comment>
<dbReference type="GO" id="GO:0000981">
    <property type="term" value="F:DNA-binding transcription factor activity, RNA polymerase II-specific"/>
    <property type="evidence" value="ECO:0007669"/>
    <property type="project" value="InterPro"/>
</dbReference>
<dbReference type="PROSITE" id="PS00463">
    <property type="entry name" value="ZN2_CY6_FUNGAL_1"/>
    <property type="match status" value="1"/>
</dbReference>
<dbReference type="HOGENOM" id="CLU_041955_0_0_1"/>
<dbReference type="AlphaFoldDB" id="M2SP15"/>
<dbReference type="CDD" id="cd00067">
    <property type="entry name" value="GAL4"/>
    <property type="match status" value="1"/>
</dbReference>
<name>M2SP15_COCSN</name>
<dbReference type="EMBL" id="KB445638">
    <property type="protein sequence ID" value="EMD68938.1"/>
    <property type="molecule type" value="Genomic_DNA"/>
</dbReference>
<dbReference type="GeneID" id="19137313"/>
<dbReference type="PANTHER" id="PTHR37534:SF46">
    <property type="entry name" value="ZN(II)2CYS6 TRANSCRIPTION FACTOR (EUROFUNG)"/>
    <property type="match status" value="1"/>
</dbReference>
<evidence type="ECO:0000259" key="3">
    <source>
        <dbReference type="PROSITE" id="PS50048"/>
    </source>
</evidence>
<dbReference type="SMART" id="SM00066">
    <property type="entry name" value="GAL4"/>
    <property type="match status" value="1"/>
</dbReference>
<keyword evidence="2" id="KW-0539">Nucleus</keyword>
<sequence>MSPPDSSGSSLSKRRRTVEGSCWPCKQRRVKCDLQKPCCRRCINSDTQDCSYDKVLLRWKKRPAKPVPQPQPRLSQEHSLNGLDLALNERKAIDYFRARLWPLFSTLPEPCPPPVALALRSQPVLQALCVFAEEHRALQTKESPKPSLSKRRLQCLSAIRTHLGGGVPEGNALSALLVAVLLLYFLEGYVNCTNDGASTHCHFAGLLAIINTLGGFQAAWTSSDRVTRMLLSEMASTDLTDALLQDRPPSFPASIWNFMEPGSVWWETVPGSRTLGSVFSTMAEMSFYRHEVQNGAGFCMDQTQAFERALQPTYPTPDNPTESQASEHATKTLPQLTVEASLSLIIAFQHAALIYLYSAIHNIPAKHFLVQQHVKACLDCIQGMDPRTKAQNCALFPLYVAGAHSLDESQRAYISETLDTIHKNLQFESVASVSATLDTLWQSSHSPTGWVDSFKDTATCTLVI</sequence>
<dbReference type="eggNOG" id="ENOG502RXA0">
    <property type="taxonomic scope" value="Eukaryota"/>
</dbReference>
<organism evidence="4 5">
    <name type="scientific">Cochliobolus sativus (strain ND90Pr / ATCC 201652)</name>
    <name type="common">Common root rot and spot blotch fungus</name>
    <name type="synonym">Bipolaris sorokiniana</name>
    <dbReference type="NCBI Taxonomy" id="665912"/>
    <lineage>
        <taxon>Eukaryota</taxon>
        <taxon>Fungi</taxon>
        <taxon>Dikarya</taxon>
        <taxon>Ascomycota</taxon>
        <taxon>Pezizomycotina</taxon>
        <taxon>Dothideomycetes</taxon>
        <taxon>Pleosporomycetidae</taxon>
        <taxon>Pleosporales</taxon>
        <taxon>Pleosporineae</taxon>
        <taxon>Pleosporaceae</taxon>
        <taxon>Bipolaris</taxon>
    </lineage>
</organism>
<feature type="domain" description="Zn(2)-C6 fungal-type" evidence="3">
    <location>
        <begin position="21"/>
        <end position="52"/>
    </location>
</feature>
<dbReference type="InterPro" id="IPR001138">
    <property type="entry name" value="Zn2Cys6_DnaBD"/>
</dbReference>
<dbReference type="RefSeq" id="XP_007695633.1">
    <property type="nucleotide sequence ID" value="XM_007697443.1"/>
</dbReference>
<dbReference type="PANTHER" id="PTHR37534">
    <property type="entry name" value="TRANSCRIPTIONAL ACTIVATOR PROTEIN UGA3"/>
    <property type="match status" value="1"/>
</dbReference>
<dbReference type="KEGG" id="bsc:COCSADRAFT_33801"/>
<dbReference type="PROSITE" id="PS50048">
    <property type="entry name" value="ZN2_CY6_FUNGAL_2"/>
    <property type="match status" value="1"/>
</dbReference>
<dbReference type="GO" id="GO:0008270">
    <property type="term" value="F:zinc ion binding"/>
    <property type="evidence" value="ECO:0007669"/>
    <property type="project" value="InterPro"/>
</dbReference>
<reference evidence="5" key="2">
    <citation type="journal article" date="2013" name="PLoS Genet.">
        <title>Comparative genome structure, secondary metabolite, and effector coding capacity across Cochliobolus pathogens.</title>
        <authorList>
            <person name="Condon B.J."/>
            <person name="Leng Y."/>
            <person name="Wu D."/>
            <person name="Bushley K.E."/>
            <person name="Ohm R.A."/>
            <person name="Otillar R."/>
            <person name="Martin J."/>
            <person name="Schackwitz W."/>
            <person name="Grimwood J."/>
            <person name="MohdZainudin N."/>
            <person name="Xue C."/>
            <person name="Wang R."/>
            <person name="Manning V.A."/>
            <person name="Dhillon B."/>
            <person name="Tu Z.J."/>
            <person name="Steffenson B.J."/>
            <person name="Salamov A."/>
            <person name="Sun H."/>
            <person name="Lowry S."/>
            <person name="LaButti K."/>
            <person name="Han J."/>
            <person name="Copeland A."/>
            <person name="Lindquist E."/>
            <person name="Barry K."/>
            <person name="Schmutz J."/>
            <person name="Baker S.E."/>
            <person name="Ciuffetti L.M."/>
            <person name="Grigoriev I.V."/>
            <person name="Zhong S."/>
            <person name="Turgeon B.G."/>
        </authorList>
    </citation>
    <scope>NUCLEOTIDE SEQUENCE [LARGE SCALE GENOMIC DNA]</scope>
    <source>
        <strain evidence="5">ND90Pr / ATCC 201652</strain>
    </source>
</reference>
<gene>
    <name evidence="4" type="ORF">COCSADRAFT_33801</name>
</gene>
<evidence type="ECO:0000256" key="2">
    <source>
        <dbReference type="ARBA" id="ARBA00023242"/>
    </source>
</evidence>
<dbReference type="Pfam" id="PF00172">
    <property type="entry name" value="Zn_clus"/>
    <property type="match status" value="1"/>
</dbReference>
<evidence type="ECO:0000256" key="1">
    <source>
        <dbReference type="ARBA" id="ARBA00004123"/>
    </source>
</evidence>
<proteinExistence type="predicted"/>
<dbReference type="GO" id="GO:0005634">
    <property type="term" value="C:nucleus"/>
    <property type="evidence" value="ECO:0007669"/>
    <property type="project" value="UniProtKB-SubCell"/>
</dbReference>
<dbReference type="Proteomes" id="UP000016934">
    <property type="component" value="Unassembled WGS sequence"/>
</dbReference>
<keyword evidence="5" id="KW-1185">Reference proteome</keyword>
<dbReference type="Pfam" id="PF11951">
    <property type="entry name" value="Fungal_trans_2"/>
    <property type="match status" value="1"/>
</dbReference>
<reference evidence="4 5" key="1">
    <citation type="journal article" date="2012" name="PLoS Pathog.">
        <title>Diverse lifestyles and strategies of plant pathogenesis encoded in the genomes of eighteen Dothideomycetes fungi.</title>
        <authorList>
            <person name="Ohm R.A."/>
            <person name="Feau N."/>
            <person name="Henrissat B."/>
            <person name="Schoch C.L."/>
            <person name="Horwitz B.A."/>
            <person name="Barry K.W."/>
            <person name="Condon B.J."/>
            <person name="Copeland A.C."/>
            <person name="Dhillon B."/>
            <person name="Glaser F."/>
            <person name="Hesse C.N."/>
            <person name="Kosti I."/>
            <person name="LaButti K."/>
            <person name="Lindquist E.A."/>
            <person name="Lucas S."/>
            <person name="Salamov A.A."/>
            <person name="Bradshaw R.E."/>
            <person name="Ciuffetti L."/>
            <person name="Hamelin R.C."/>
            <person name="Kema G.H.J."/>
            <person name="Lawrence C."/>
            <person name="Scott J.A."/>
            <person name="Spatafora J.W."/>
            <person name="Turgeon B.G."/>
            <person name="de Wit P.J.G.M."/>
            <person name="Zhong S."/>
            <person name="Goodwin S.B."/>
            <person name="Grigoriev I.V."/>
        </authorList>
    </citation>
    <scope>NUCLEOTIDE SEQUENCE [LARGE SCALE GENOMIC DNA]</scope>
    <source>
        <strain evidence="5">ND90Pr / ATCC 201652</strain>
    </source>
</reference>
<dbReference type="OMA" id="TVEGSCW"/>
<dbReference type="InterPro" id="IPR021858">
    <property type="entry name" value="Fun_TF"/>
</dbReference>
<accession>M2SP15</accession>